<keyword evidence="12" id="KW-1185">Reference proteome</keyword>
<keyword evidence="6" id="KW-0965">Cell junction</keyword>
<evidence type="ECO:0008006" key="13">
    <source>
        <dbReference type="Google" id="ProtNLM"/>
    </source>
</evidence>
<dbReference type="EMBL" id="CAVMBE010000001">
    <property type="protein sequence ID" value="CAK3754604.1"/>
    <property type="molecule type" value="Genomic_DNA"/>
</dbReference>
<evidence type="ECO:0000256" key="4">
    <source>
        <dbReference type="ARBA" id="ARBA00022490"/>
    </source>
</evidence>
<comment type="caution">
    <text evidence="11">The sequence shown here is derived from an EMBL/GenBank/DDBJ whole genome shotgun (WGS) entry which is preliminary data.</text>
</comment>
<dbReference type="AlphaFoldDB" id="A0AAI8YP98"/>
<evidence type="ECO:0000256" key="6">
    <source>
        <dbReference type="ARBA" id="ARBA00022949"/>
    </source>
</evidence>
<protein>
    <recommendedName>
        <fullName evidence="13">NIMA interactive protein</fullName>
    </recommendedName>
</protein>
<evidence type="ECO:0000256" key="9">
    <source>
        <dbReference type="SAM" id="Coils"/>
    </source>
</evidence>
<evidence type="ECO:0000256" key="3">
    <source>
        <dbReference type="ARBA" id="ARBA00009291"/>
    </source>
</evidence>
<name>A0AAI8YP98_9PEZI</name>
<evidence type="ECO:0000256" key="1">
    <source>
        <dbReference type="ARBA" id="ARBA00004282"/>
    </source>
</evidence>
<evidence type="ECO:0000256" key="5">
    <source>
        <dbReference type="ARBA" id="ARBA00022889"/>
    </source>
</evidence>
<evidence type="ECO:0000256" key="2">
    <source>
        <dbReference type="ARBA" id="ARBA00004300"/>
    </source>
</evidence>
<feature type="compositionally biased region" description="Basic residues" evidence="10">
    <location>
        <begin position="543"/>
        <end position="556"/>
    </location>
</feature>
<dbReference type="InterPro" id="IPR052300">
    <property type="entry name" value="Adhesion_Centrosome_assoc"/>
</dbReference>
<comment type="similarity">
    <text evidence="3">Belongs to the ADIP family.</text>
</comment>
<sequence>MSHDALRTAGSYLNNLLLARGLLRDGQPIDFVKPSKESRASIINLVHDLILREDRDKEQQEHIAATMRQLKAEDARKTHEIERLTAKSDESARAAAQAQAAERAAQAEVKKVEKAIKSLQDQATKLKATLAQVKTQCTNDVRKRDLELARLKTHLQGQQRGSRAGMTAPSMTVRKSFAEPARDVGDPEYTLKQETTEFLTQLSQNLSDENDSLIALIRNALSTLRPLLGLPLNARRHPDSAVGSMGSEEEHGGKQTGCSNMLHTLPTSYEALEADMQSTLVHLKTLLTNPNFVPMDEVEVREEEIARLRDGWEHMEDRWKDVMLMMGHWLRRMNTGETINIDDLREGMRLASPDRPRSRDQKQSVENSLMESESSEIRLPNVDGPSIVTLSSTRPSMQNRGSPKRKRDVLEPPEFFDLRPPTASSKTAPTSPKRKPDESTPLLSNGPGSAIAMLPEDEDQSEELEVPQMTIAEKLSAAQKEAEEAAAADEEEQAAAAREENSGPKASRRAQVPAYSGLGGSLDELANERDDDTLGKMPSPMGKRTKIRGRPRKRKSTLSPEELETLLVADEE</sequence>
<organism evidence="11 12">
    <name type="scientific">Lecanosticta acicola</name>
    <dbReference type="NCBI Taxonomy" id="111012"/>
    <lineage>
        <taxon>Eukaryota</taxon>
        <taxon>Fungi</taxon>
        <taxon>Dikarya</taxon>
        <taxon>Ascomycota</taxon>
        <taxon>Pezizomycotina</taxon>
        <taxon>Dothideomycetes</taxon>
        <taxon>Dothideomycetidae</taxon>
        <taxon>Mycosphaerellales</taxon>
        <taxon>Mycosphaerellaceae</taxon>
        <taxon>Lecanosticta</taxon>
    </lineage>
</organism>
<dbReference type="PANTHER" id="PTHR46507:SF4">
    <property type="entry name" value="SSX FAMILY MEMBER 2 INTERACTING PROTEIN"/>
    <property type="match status" value="1"/>
</dbReference>
<evidence type="ECO:0000256" key="8">
    <source>
        <dbReference type="ARBA" id="ARBA00023212"/>
    </source>
</evidence>
<dbReference type="InterPro" id="IPR021622">
    <property type="entry name" value="Afadin/alpha-actinin-bd"/>
</dbReference>
<accession>A0AAI8YP98</accession>
<keyword evidence="5" id="KW-0130">Cell adhesion</keyword>
<dbReference type="PANTHER" id="PTHR46507">
    <property type="entry name" value="AFADIN- AND ALPHA-ACTININ-BINDING PROTEIN"/>
    <property type="match status" value="1"/>
</dbReference>
<keyword evidence="8" id="KW-0206">Cytoskeleton</keyword>
<feature type="region of interest" description="Disordered" evidence="10">
    <location>
        <begin position="239"/>
        <end position="259"/>
    </location>
</feature>
<proteinExistence type="inferred from homology"/>
<evidence type="ECO:0000313" key="12">
    <source>
        <dbReference type="Proteomes" id="UP001296104"/>
    </source>
</evidence>
<feature type="region of interest" description="Disordered" evidence="10">
    <location>
        <begin position="350"/>
        <end position="572"/>
    </location>
</feature>
<dbReference type="GO" id="GO:0007155">
    <property type="term" value="P:cell adhesion"/>
    <property type="evidence" value="ECO:0007669"/>
    <property type="project" value="UniProtKB-KW"/>
</dbReference>
<dbReference type="Proteomes" id="UP001296104">
    <property type="component" value="Unassembled WGS sequence"/>
</dbReference>
<reference evidence="11" key="1">
    <citation type="submission" date="2023-11" db="EMBL/GenBank/DDBJ databases">
        <authorList>
            <person name="Alioto T."/>
            <person name="Alioto T."/>
            <person name="Gomez Garrido J."/>
        </authorList>
    </citation>
    <scope>NUCLEOTIDE SEQUENCE</scope>
</reference>
<comment type="subcellular location">
    <subcellularLocation>
        <location evidence="1">Cell junction</location>
    </subcellularLocation>
    <subcellularLocation>
        <location evidence="2">Cytoplasm</location>
        <location evidence="2">Cytoskeleton</location>
        <location evidence="2">Microtubule organizing center</location>
        <location evidence="2">Centrosome</location>
    </subcellularLocation>
</comment>
<evidence type="ECO:0000256" key="10">
    <source>
        <dbReference type="SAM" id="MobiDB-lite"/>
    </source>
</evidence>
<dbReference type="Pfam" id="PF11559">
    <property type="entry name" value="ADIP"/>
    <property type="match status" value="1"/>
</dbReference>
<keyword evidence="4" id="KW-0963">Cytoplasm</keyword>
<feature type="compositionally biased region" description="Polar residues" evidence="10">
    <location>
        <begin position="388"/>
        <end position="401"/>
    </location>
</feature>
<feature type="compositionally biased region" description="Acidic residues" evidence="10">
    <location>
        <begin position="561"/>
        <end position="572"/>
    </location>
</feature>
<evidence type="ECO:0000256" key="7">
    <source>
        <dbReference type="ARBA" id="ARBA00023054"/>
    </source>
</evidence>
<evidence type="ECO:0000313" key="11">
    <source>
        <dbReference type="EMBL" id="CAK3754604.1"/>
    </source>
</evidence>
<feature type="compositionally biased region" description="Acidic residues" evidence="10">
    <location>
        <begin position="455"/>
        <end position="465"/>
    </location>
</feature>
<keyword evidence="7 9" id="KW-0175">Coiled coil</keyword>
<feature type="compositionally biased region" description="Acidic residues" evidence="10">
    <location>
        <begin position="484"/>
        <end position="493"/>
    </location>
</feature>
<gene>
    <name evidence="11" type="ORF">LECACI_7A000219</name>
</gene>
<feature type="compositionally biased region" description="Basic and acidic residues" evidence="10">
    <location>
        <begin position="350"/>
        <end position="363"/>
    </location>
</feature>
<feature type="coiled-coil region" evidence="9">
    <location>
        <begin position="67"/>
        <end position="136"/>
    </location>
</feature>